<sequence length="361" mass="39952">MLKCLKGMTLLKEPSSAYFREQLQEPLSAGELFSIALFAASTNDEFLLSGCLGLTQALPHLQPVLFSIAGWAPAQSTLWPLMLSLPACRAYVAAIRSDQTASMMFSQQEILTLIEQGRSVDYLLHFLCRSASPLLVSALEAVFSSGRDELILQGCRAVLCPHPLTDKYTGEAVRQLLLLARSEKDDIRSCAVRNLLTHQAGLLGSELSDLSDPRLRIQAMGWSGLPGYLPSLLTYFDSPEYARLSALSAIAITGSLPERDGWLRKRDDDVYSPVSADSADIPARDPEQGVGWPERAAFENWWRTQEEHFAHDTPYLCGQLTSPEGLNRVLRQGYLNLRPLALMRMGIFPEQAALPAESQKR</sequence>
<comment type="caution">
    <text evidence="1">The sequence shown here is derived from an EMBL/GenBank/DDBJ whole genome shotgun (WGS) entry which is preliminary data.</text>
</comment>
<evidence type="ECO:0000313" key="1">
    <source>
        <dbReference type="EMBL" id="EDF5515994.1"/>
    </source>
</evidence>
<protein>
    <recommendedName>
        <fullName evidence="2">TIGR02270 family protein</fullName>
    </recommendedName>
</protein>
<reference evidence="1" key="1">
    <citation type="submission" date="2019-10" db="EMBL/GenBank/DDBJ databases">
        <authorList>
            <consortium name="PulseNet: The National Subtyping Network for Foodborne Disease Surveillance"/>
            <person name="Tarr C.L."/>
            <person name="Trees E."/>
            <person name="Katz L.S."/>
            <person name="Carleton-Romer H.A."/>
            <person name="Stroika S."/>
            <person name="Kucerova Z."/>
            <person name="Roache K.F."/>
            <person name="Sabol A.L."/>
            <person name="Besser J."/>
            <person name="Gerner-Smidt P."/>
        </authorList>
    </citation>
    <scope>NUCLEOTIDE SEQUENCE</scope>
    <source>
        <strain evidence="1">PNUSAS102632</strain>
    </source>
</reference>
<name>A0A628V9P4_SALER</name>
<organism evidence="1">
    <name type="scientific">Salmonella enterica</name>
    <name type="common">Salmonella choleraesuis</name>
    <dbReference type="NCBI Taxonomy" id="28901"/>
    <lineage>
        <taxon>Bacteria</taxon>
        <taxon>Pseudomonadati</taxon>
        <taxon>Pseudomonadota</taxon>
        <taxon>Gammaproteobacteria</taxon>
        <taxon>Enterobacterales</taxon>
        <taxon>Enterobacteriaceae</taxon>
        <taxon>Salmonella</taxon>
    </lineage>
</organism>
<dbReference type="AlphaFoldDB" id="A0A628V9P4"/>
<gene>
    <name evidence="1" type="ORF">GB848_24115</name>
</gene>
<dbReference type="EMBL" id="AAMBER010000035">
    <property type="protein sequence ID" value="EDF5515994.1"/>
    <property type="molecule type" value="Genomic_DNA"/>
</dbReference>
<proteinExistence type="predicted"/>
<evidence type="ECO:0008006" key="2">
    <source>
        <dbReference type="Google" id="ProtNLM"/>
    </source>
</evidence>
<accession>A0A628V9P4</accession>